<protein>
    <submittedName>
        <fullName evidence="2">Uncharacterized protein</fullName>
    </submittedName>
</protein>
<dbReference type="Proteomes" id="UP001295423">
    <property type="component" value="Unassembled WGS sequence"/>
</dbReference>
<name>A0AAD2JMY4_9STRA</name>
<accession>A0AAD2JMY4</accession>
<feature type="transmembrane region" description="Helical" evidence="1">
    <location>
        <begin position="46"/>
        <end position="69"/>
    </location>
</feature>
<dbReference type="EMBL" id="CAKOGP040002158">
    <property type="protein sequence ID" value="CAJ1963695.1"/>
    <property type="molecule type" value="Genomic_DNA"/>
</dbReference>
<feature type="transmembrane region" description="Helical" evidence="1">
    <location>
        <begin position="131"/>
        <end position="154"/>
    </location>
</feature>
<evidence type="ECO:0000313" key="2">
    <source>
        <dbReference type="EMBL" id="CAJ1963695.1"/>
    </source>
</evidence>
<evidence type="ECO:0000256" key="1">
    <source>
        <dbReference type="SAM" id="Phobius"/>
    </source>
</evidence>
<dbReference type="AlphaFoldDB" id="A0AAD2JMY4"/>
<keyword evidence="1" id="KW-0812">Transmembrane</keyword>
<comment type="caution">
    <text evidence="2">The sequence shown here is derived from an EMBL/GenBank/DDBJ whole genome shotgun (WGS) entry which is preliminary data.</text>
</comment>
<sequence>MEKGNRNKAYEALSKSADTLLAEDRYEVGQDVYGLIFVSPVTSPSFIFAFIVVGVKFSLFGFLILDLYNKATEVNALFSKKGTLIRATQFLLLPIAIALQEDLIYVYTRIANIKYSSEILEETPSATKSKFALSFLLRLMDGIASLTINFILILTTDEVLDLFLNFAALHFLQGIDDVAFQMAHEGFLGDRMEDRCRVVEETTMSRRIGDSFTNALDSILFMLTYACMIGVWTYVFIYEQEIGDEL</sequence>
<evidence type="ECO:0000313" key="3">
    <source>
        <dbReference type="Proteomes" id="UP001295423"/>
    </source>
</evidence>
<reference evidence="2" key="1">
    <citation type="submission" date="2023-08" db="EMBL/GenBank/DDBJ databases">
        <authorList>
            <person name="Audoor S."/>
            <person name="Bilcke G."/>
        </authorList>
    </citation>
    <scope>NUCLEOTIDE SEQUENCE</scope>
</reference>
<feature type="transmembrane region" description="Helical" evidence="1">
    <location>
        <begin position="90"/>
        <end position="111"/>
    </location>
</feature>
<gene>
    <name evidence="2" type="ORF">CYCCA115_LOCUS20280</name>
</gene>
<organism evidence="2 3">
    <name type="scientific">Cylindrotheca closterium</name>
    <dbReference type="NCBI Taxonomy" id="2856"/>
    <lineage>
        <taxon>Eukaryota</taxon>
        <taxon>Sar</taxon>
        <taxon>Stramenopiles</taxon>
        <taxon>Ochrophyta</taxon>
        <taxon>Bacillariophyta</taxon>
        <taxon>Bacillariophyceae</taxon>
        <taxon>Bacillariophycidae</taxon>
        <taxon>Bacillariales</taxon>
        <taxon>Bacillariaceae</taxon>
        <taxon>Cylindrotheca</taxon>
    </lineage>
</organism>
<proteinExistence type="predicted"/>
<feature type="transmembrane region" description="Helical" evidence="1">
    <location>
        <begin position="215"/>
        <end position="237"/>
    </location>
</feature>
<keyword evidence="1" id="KW-0472">Membrane</keyword>
<keyword evidence="3" id="KW-1185">Reference proteome</keyword>
<keyword evidence="1" id="KW-1133">Transmembrane helix</keyword>